<gene>
    <name evidence="3" type="ORF">EDS130_LOCUS3418</name>
    <name evidence="4" type="ORF">XAT740_LOCUS24245</name>
</gene>
<evidence type="ECO:0000256" key="2">
    <source>
        <dbReference type="SAM" id="Phobius"/>
    </source>
</evidence>
<protein>
    <submittedName>
        <fullName evidence="3">Uncharacterized protein</fullName>
    </submittedName>
</protein>
<reference evidence="3" key="1">
    <citation type="submission" date="2021-02" db="EMBL/GenBank/DDBJ databases">
        <authorList>
            <person name="Nowell W R."/>
        </authorList>
    </citation>
    <scope>NUCLEOTIDE SEQUENCE</scope>
</reference>
<dbReference type="Proteomes" id="UP000663852">
    <property type="component" value="Unassembled WGS sequence"/>
</dbReference>
<accession>A0A813QVD8</accession>
<evidence type="ECO:0000313" key="4">
    <source>
        <dbReference type="EMBL" id="CAF1212049.1"/>
    </source>
</evidence>
<dbReference type="EMBL" id="CAJNOR010001866">
    <property type="protein sequence ID" value="CAF1212049.1"/>
    <property type="molecule type" value="Genomic_DNA"/>
</dbReference>
<comment type="caution">
    <text evidence="3">The sequence shown here is derived from an EMBL/GenBank/DDBJ whole genome shotgun (WGS) entry which is preliminary data.</text>
</comment>
<dbReference type="EMBL" id="CAJNOJ010000008">
    <property type="protein sequence ID" value="CAF0772973.1"/>
    <property type="molecule type" value="Genomic_DNA"/>
</dbReference>
<sequence>MRASSNNYSKKALPFTDTTIHPNKFSEDETGYDSLPKQGRISSTAGLSSSSSSSNDQYDRIMNLVKSMASPTDISTVHGGIDTVVNVAQRIAQYSKQTQSSITAPIRKMNRTRVQPIPDSTSDSADSFALLNHTVLVSSYRQKIPTVSSIDIPPFGGNLEYIHDSRFDSTTTVDHVKNDVVAIELLEKQQQTNPIVDSTNEHPSSRMKRLGESIRSLPANILAIVFISLIGGLFVSVILIIIVIA</sequence>
<evidence type="ECO:0000256" key="1">
    <source>
        <dbReference type="SAM" id="MobiDB-lite"/>
    </source>
</evidence>
<keyword evidence="2" id="KW-0472">Membrane</keyword>
<dbReference type="Proteomes" id="UP000663828">
    <property type="component" value="Unassembled WGS sequence"/>
</dbReference>
<dbReference type="AlphaFoldDB" id="A0A813QVD8"/>
<proteinExistence type="predicted"/>
<keyword evidence="2" id="KW-0812">Transmembrane</keyword>
<dbReference type="OrthoDB" id="10040685at2759"/>
<evidence type="ECO:0000313" key="6">
    <source>
        <dbReference type="Proteomes" id="UP000663852"/>
    </source>
</evidence>
<organism evidence="3 6">
    <name type="scientific">Adineta ricciae</name>
    <name type="common">Rotifer</name>
    <dbReference type="NCBI Taxonomy" id="249248"/>
    <lineage>
        <taxon>Eukaryota</taxon>
        <taxon>Metazoa</taxon>
        <taxon>Spiralia</taxon>
        <taxon>Gnathifera</taxon>
        <taxon>Rotifera</taxon>
        <taxon>Eurotatoria</taxon>
        <taxon>Bdelloidea</taxon>
        <taxon>Adinetida</taxon>
        <taxon>Adinetidae</taxon>
        <taxon>Adineta</taxon>
    </lineage>
</organism>
<feature type="region of interest" description="Disordered" evidence="1">
    <location>
        <begin position="1"/>
        <end position="56"/>
    </location>
</feature>
<name>A0A813QVD8_ADIRI</name>
<keyword evidence="5" id="KW-1185">Reference proteome</keyword>
<evidence type="ECO:0000313" key="3">
    <source>
        <dbReference type="EMBL" id="CAF0772973.1"/>
    </source>
</evidence>
<evidence type="ECO:0000313" key="5">
    <source>
        <dbReference type="Proteomes" id="UP000663828"/>
    </source>
</evidence>
<keyword evidence="2" id="KW-1133">Transmembrane helix</keyword>
<feature type="transmembrane region" description="Helical" evidence="2">
    <location>
        <begin position="217"/>
        <end position="244"/>
    </location>
</feature>